<keyword evidence="2" id="KW-0408">Iron</keyword>
<reference evidence="4 5" key="1">
    <citation type="submission" date="2021-11" db="EMBL/GenBank/DDBJ databases">
        <title>Black yeast isolated from Biological Soil Crust.</title>
        <authorList>
            <person name="Kurbessoian T."/>
        </authorList>
    </citation>
    <scope>NUCLEOTIDE SEQUENCE [LARGE SCALE GENOMIC DNA]</scope>
    <source>
        <strain evidence="4 5">CCFEE 5522</strain>
    </source>
</reference>
<keyword evidence="5" id="KW-1185">Reference proteome</keyword>
<dbReference type="Proteomes" id="UP001324427">
    <property type="component" value="Unassembled WGS sequence"/>
</dbReference>
<comment type="caution">
    <text evidence="4">The sequence shown here is derived from an EMBL/GenBank/DDBJ whole genome shotgun (WGS) entry which is preliminary data.</text>
</comment>
<evidence type="ECO:0000313" key="5">
    <source>
        <dbReference type="Proteomes" id="UP001324427"/>
    </source>
</evidence>
<dbReference type="GO" id="GO:0016491">
    <property type="term" value="F:oxidoreductase activity"/>
    <property type="evidence" value="ECO:0007669"/>
    <property type="project" value="UniProtKB-KW"/>
</dbReference>
<dbReference type="GO" id="GO:0044283">
    <property type="term" value="P:small molecule biosynthetic process"/>
    <property type="evidence" value="ECO:0007669"/>
    <property type="project" value="UniProtKB-ARBA"/>
</dbReference>
<protein>
    <recommendedName>
        <fullName evidence="3">Fe2OG dioxygenase domain-containing protein</fullName>
    </recommendedName>
</protein>
<dbReference type="Pfam" id="PF14226">
    <property type="entry name" value="DIOX_N"/>
    <property type="match status" value="1"/>
</dbReference>
<evidence type="ECO:0000256" key="2">
    <source>
        <dbReference type="RuleBase" id="RU003682"/>
    </source>
</evidence>
<dbReference type="EMBL" id="JAVFHQ010000025">
    <property type="protein sequence ID" value="KAK4544416.1"/>
    <property type="molecule type" value="Genomic_DNA"/>
</dbReference>
<comment type="similarity">
    <text evidence="1 2">Belongs to the iron/ascorbate-dependent oxidoreductase family.</text>
</comment>
<evidence type="ECO:0000259" key="3">
    <source>
        <dbReference type="PROSITE" id="PS51471"/>
    </source>
</evidence>
<evidence type="ECO:0000313" key="4">
    <source>
        <dbReference type="EMBL" id="KAK4544416.1"/>
    </source>
</evidence>
<organism evidence="4 5">
    <name type="scientific">Oleoguttula mirabilis</name>
    <dbReference type="NCBI Taxonomy" id="1507867"/>
    <lineage>
        <taxon>Eukaryota</taxon>
        <taxon>Fungi</taxon>
        <taxon>Dikarya</taxon>
        <taxon>Ascomycota</taxon>
        <taxon>Pezizomycotina</taxon>
        <taxon>Dothideomycetes</taxon>
        <taxon>Dothideomycetidae</taxon>
        <taxon>Mycosphaerellales</taxon>
        <taxon>Teratosphaeriaceae</taxon>
        <taxon>Oleoguttula</taxon>
    </lineage>
</organism>
<dbReference type="InterPro" id="IPR027443">
    <property type="entry name" value="IPNS-like_sf"/>
</dbReference>
<dbReference type="PANTHER" id="PTHR47990">
    <property type="entry name" value="2-OXOGLUTARATE (2OG) AND FE(II)-DEPENDENT OXYGENASE SUPERFAMILY PROTEIN-RELATED"/>
    <property type="match status" value="1"/>
</dbReference>
<dbReference type="AlphaFoldDB" id="A0AAV9JH25"/>
<dbReference type="PROSITE" id="PS51471">
    <property type="entry name" value="FE2OG_OXY"/>
    <property type="match status" value="1"/>
</dbReference>
<dbReference type="Gene3D" id="2.60.120.330">
    <property type="entry name" value="B-lactam Antibiotic, Isopenicillin N Synthase, Chain"/>
    <property type="match status" value="1"/>
</dbReference>
<keyword evidence="2" id="KW-0560">Oxidoreductase</keyword>
<proteinExistence type="inferred from homology"/>
<dbReference type="GO" id="GO:0046872">
    <property type="term" value="F:metal ion binding"/>
    <property type="evidence" value="ECO:0007669"/>
    <property type="project" value="UniProtKB-KW"/>
</dbReference>
<keyword evidence="2" id="KW-0479">Metal-binding</keyword>
<dbReference type="SUPFAM" id="SSF51197">
    <property type="entry name" value="Clavaminate synthase-like"/>
    <property type="match status" value="1"/>
</dbReference>
<name>A0AAV9JH25_9PEZI</name>
<gene>
    <name evidence="4" type="ORF">LTR36_004307</name>
</gene>
<dbReference type="InterPro" id="IPR050231">
    <property type="entry name" value="Iron_ascorbate_oxido_reductase"/>
</dbReference>
<dbReference type="InterPro" id="IPR026992">
    <property type="entry name" value="DIOX_N"/>
</dbReference>
<feature type="domain" description="Fe2OG dioxygenase" evidence="3">
    <location>
        <begin position="158"/>
        <end position="262"/>
    </location>
</feature>
<dbReference type="InterPro" id="IPR005123">
    <property type="entry name" value="Oxoglu/Fe-dep_dioxygenase_dom"/>
</dbReference>
<evidence type="ECO:0000256" key="1">
    <source>
        <dbReference type="ARBA" id="ARBA00008056"/>
    </source>
</evidence>
<dbReference type="InterPro" id="IPR044861">
    <property type="entry name" value="IPNS-like_FE2OG_OXY"/>
</dbReference>
<sequence length="330" mass="36292">MAFPVIDISRIDDPEAQLDIALKITEASRTWGFLLLKNHPIPNEDVDAMFQLGRDFFNLPPAGKDSWPINDKYMGYNAPLSDRRKDDKASMWLAGKPGQLQNSLDALPPFWHAHIDEVEAFKHACHALVVKLLVCFALAMELPDRNFFAKAHGEAEGDGNQLRILSYPARGNAPADKITRMSPHSDSGSVTLLFQTCAGLEVESPSGEWMPAPHLDDHILVNLGDALAFWSGGRLRATKHRVTFGTVPHDVERISMAYFGAASHDTVLQPLKQEEGGEAQVLRDYNANGVVIQPGVTVGEYLKVIMNNIYGNGAMHQLVVETPKAHGIAV</sequence>
<accession>A0AAV9JH25</accession>
<dbReference type="Pfam" id="PF03171">
    <property type="entry name" value="2OG-FeII_Oxy"/>
    <property type="match status" value="1"/>
</dbReference>